<organism evidence="1 2">
    <name type="scientific">Mesorhabditis spiculigera</name>
    <dbReference type="NCBI Taxonomy" id="96644"/>
    <lineage>
        <taxon>Eukaryota</taxon>
        <taxon>Metazoa</taxon>
        <taxon>Ecdysozoa</taxon>
        <taxon>Nematoda</taxon>
        <taxon>Chromadorea</taxon>
        <taxon>Rhabditida</taxon>
        <taxon>Rhabditina</taxon>
        <taxon>Rhabditomorpha</taxon>
        <taxon>Rhabditoidea</taxon>
        <taxon>Rhabditidae</taxon>
        <taxon>Mesorhabditinae</taxon>
        <taxon>Mesorhabditis</taxon>
    </lineage>
</organism>
<dbReference type="PANTHER" id="PTHR33568">
    <property type="entry name" value="DNA POLYMERASE"/>
    <property type="match status" value="1"/>
</dbReference>
<protein>
    <recommendedName>
        <fullName evidence="3">DNA-directed DNA polymerase</fullName>
    </recommendedName>
</protein>
<comment type="caution">
    <text evidence="1">The sequence shown here is derived from an EMBL/GenBank/DDBJ whole genome shotgun (WGS) entry which is preliminary data.</text>
</comment>
<proteinExistence type="predicted"/>
<evidence type="ECO:0000313" key="1">
    <source>
        <dbReference type="EMBL" id="CAJ0559077.1"/>
    </source>
</evidence>
<accession>A0AA36C6K3</accession>
<feature type="non-terminal residue" evidence="1">
    <location>
        <position position="184"/>
    </location>
</feature>
<evidence type="ECO:0000313" key="2">
    <source>
        <dbReference type="Proteomes" id="UP001177023"/>
    </source>
</evidence>
<dbReference type="EMBL" id="CATQJA010000305">
    <property type="protein sequence ID" value="CAJ0559077.1"/>
    <property type="molecule type" value="Genomic_DNA"/>
</dbReference>
<name>A0AA36C6K3_9BILA</name>
<dbReference type="Proteomes" id="UP001177023">
    <property type="component" value="Unassembled WGS sequence"/>
</dbReference>
<dbReference type="AlphaFoldDB" id="A0AA36C6K3"/>
<evidence type="ECO:0008006" key="3">
    <source>
        <dbReference type="Google" id="ProtNLM"/>
    </source>
</evidence>
<dbReference type="Gene3D" id="3.90.1600.10">
    <property type="entry name" value="Palm domain of DNA polymerase"/>
    <property type="match status" value="1"/>
</dbReference>
<sequence length="184" mass="21056">MPNKGKRFLAKACLVNLWGRCGLKADRSSVTFANTQQAVEKVWNDPTLDITYDKIFEAGDTPIWLFTHRKKQDWIHSAPFGSLPIACLTTSYGRIRLTKWLLEIGYDQILYSDSDSCVWIARDDDPKHQEFLKRNAGENLGQLKNETHDVCKCSNFCRTRTVASTVSIWRFLGSVDLWSSYTPS</sequence>
<dbReference type="PANTHER" id="PTHR33568:SF3">
    <property type="entry name" value="DNA-DIRECTED DNA POLYMERASE"/>
    <property type="match status" value="1"/>
</dbReference>
<dbReference type="SUPFAM" id="SSF56672">
    <property type="entry name" value="DNA/RNA polymerases"/>
    <property type="match status" value="1"/>
</dbReference>
<dbReference type="InterPro" id="IPR043502">
    <property type="entry name" value="DNA/RNA_pol_sf"/>
</dbReference>
<dbReference type="InterPro" id="IPR023211">
    <property type="entry name" value="DNA_pol_palm_dom_sf"/>
</dbReference>
<reference evidence="1" key="1">
    <citation type="submission" date="2023-06" db="EMBL/GenBank/DDBJ databases">
        <authorList>
            <person name="Delattre M."/>
        </authorList>
    </citation>
    <scope>NUCLEOTIDE SEQUENCE</scope>
    <source>
        <strain evidence="1">AF72</strain>
    </source>
</reference>
<keyword evidence="2" id="KW-1185">Reference proteome</keyword>
<gene>
    <name evidence="1" type="ORF">MSPICULIGERA_LOCUS1160</name>
</gene>